<dbReference type="STRING" id="1073996.SAMN05444271_11349"/>
<protein>
    <recommendedName>
        <fullName evidence="11">AN1-type domain-containing protein</fullName>
    </recommendedName>
</protein>
<dbReference type="SUPFAM" id="SSF144091">
    <property type="entry name" value="Rhomboid-like"/>
    <property type="match status" value="1"/>
</dbReference>
<accession>A0A1H6USL7</accession>
<evidence type="ECO:0000256" key="4">
    <source>
        <dbReference type="ARBA" id="ARBA00022723"/>
    </source>
</evidence>
<dbReference type="GO" id="GO:0008270">
    <property type="term" value="F:zinc ion binding"/>
    <property type="evidence" value="ECO:0007669"/>
    <property type="project" value="UniProtKB-KW"/>
</dbReference>
<feature type="transmembrane region" description="Helical" evidence="10">
    <location>
        <begin position="88"/>
        <end position="109"/>
    </location>
</feature>
<dbReference type="KEGG" id="hae:halTADL_1642"/>
<dbReference type="GO" id="GO:0016020">
    <property type="term" value="C:membrane"/>
    <property type="evidence" value="ECO:0007669"/>
    <property type="project" value="UniProtKB-SubCell"/>
</dbReference>
<dbReference type="Gene3D" id="1.20.1540.10">
    <property type="entry name" value="Rhomboid-like"/>
    <property type="match status" value="1"/>
</dbReference>
<keyword evidence="7" id="KW-0862">Zinc</keyword>
<evidence type="ECO:0000256" key="9">
    <source>
        <dbReference type="ARBA" id="ARBA00023136"/>
    </source>
</evidence>
<dbReference type="AlphaFoldDB" id="A0A1H6USL7"/>
<evidence type="ECO:0000256" key="6">
    <source>
        <dbReference type="ARBA" id="ARBA00022801"/>
    </source>
</evidence>
<feature type="transmembrane region" description="Helical" evidence="10">
    <location>
        <begin position="194"/>
        <end position="212"/>
    </location>
</feature>
<evidence type="ECO:0000313" key="13">
    <source>
        <dbReference type="Proteomes" id="UP000198888"/>
    </source>
</evidence>
<dbReference type="InterPro" id="IPR000058">
    <property type="entry name" value="Znf_AN1"/>
</dbReference>
<keyword evidence="9 10" id="KW-0472">Membrane</keyword>
<dbReference type="GeneID" id="35002432"/>
<name>A0A1H6USL7_9EURY</name>
<dbReference type="InterPro" id="IPR050925">
    <property type="entry name" value="Rhomboid_protease_S54"/>
</dbReference>
<feature type="transmembrane region" description="Helical" evidence="10">
    <location>
        <begin position="129"/>
        <end position="155"/>
    </location>
</feature>
<comment type="subcellular location">
    <subcellularLocation>
        <location evidence="1">Membrane</location>
        <topology evidence="1">Multi-pass membrane protein</topology>
    </subcellularLocation>
</comment>
<keyword evidence="3 10" id="KW-0812">Transmembrane</keyword>
<dbReference type="Proteomes" id="UP000198888">
    <property type="component" value="Unassembled WGS sequence"/>
</dbReference>
<dbReference type="Gene3D" id="4.10.1110.10">
    <property type="entry name" value="AN1-like Zinc finger"/>
    <property type="match status" value="1"/>
</dbReference>
<feature type="transmembrane region" description="Helical" evidence="10">
    <location>
        <begin position="250"/>
        <end position="272"/>
    </location>
</feature>
<accession>A0A2H4Q1Z6</accession>
<evidence type="ECO:0000313" key="12">
    <source>
        <dbReference type="EMBL" id="SEI95339.1"/>
    </source>
</evidence>
<dbReference type="SUPFAM" id="SSF118310">
    <property type="entry name" value="AN1-like Zinc finger"/>
    <property type="match status" value="1"/>
</dbReference>
<organism evidence="12 13">
    <name type="scientific">Halohasta litchfieldiae</name>
    <dbReference type="NCBI Taxonomy" id="1073996"/>
    <lineage>
        <taxon>Archaea</taxon>
        <taxon>Methanobacteriati</taxon>
        <taxon>Methanobacteriota</taxon>
        <taxon>Stenosarchaea group</taxon>
        <taxon>Halobacteria</taxon>
        <taxon>Halobacteriales</taxon>
        <taxon>Haloferacaceae</taxon>
        <taxon>Halohasta</taxon>
    </lineage>
</organism>
<keyword evidence="13" id="KW-1185">Reference proteome</keyword>
<dbReference type="InterPro" id="IPR022764">
    <property type="entry name" value="Peptidase_S54_rhomboid_dom"/>
</dbReference>
<evidence type="ECO:0000256" key="8">
    <source>
        <dbReference type="ARBA" id="ARBA00022989"/>
    </source>
</evidence>
<evidence type="ECO:0000256" key="5">
    <source>
        <dbReference type="ARBA" id="ARBA00022771"/>
    </source>
</evidence>
<keyword evidence="8 10" id="KW-1133">Transmembrane helix</keyword>
<dbReference type="InterPro" id="IPR035896">
    <property type="entry name" value="AN1-like_Znf"/>
</dbReference>
<dbReference type="InterPro" id="IPR035952">
    <property type="entry name" value="Rhomboid-like_sf"/>
</dbReference>
<feature type="transmembrane region" description="Helical" evidence="10">
    <location>
        <begin position="219"/>
        <end position="244"/>
    </location>
</feature>
<feature type="transmembrane region" description="Helical" evidence="10">
    <location>
        <begin position="167"/>
        <end position="188"/>
    </location>
</feature>
<evidence type="ECO:0000256" key="2">
    <source>
        <dbReference type="ARBA" id="ARBA00009045"/>
    </source>
</evidence>
<comment type="similarity">
    <text evidence="2">Belongs to the peptidase S54 family.</text>
</comment>
<dbReference type="PANTHER" id="PTHR43731">
    <property type="entry name" value="RHOMBOID PROTEASE"/>
    <property type="match status" value="1"/>
</dbReference>
<keyword evidence="5" id="KW-0863">Zinc-finger</keyword>
<feature type="domain" description="AN1-type" evidence="11">
    <location>
        <begin position="1"/>
        <end position="44"/>
    </location>
</feature>
<evidence type="ECO:0000259" key="11">
    <source>
        <dbReference type="PROSITE" id="PS51039"/>
    </source>
</evidence>
<dbReference type="OrthoDB" id="26567at2157"/>
<dbReference type="RefSeq" id="WP_089672715.1">
    <property type="nucleotide sequence ID" value="NZ_CP024845.1"/>
</dbReference>
<keyword evidence="6" id="KW-0378">Hydrolase</keyword>
<gene>
    <name evidence="12" type="ORF">SAMN05444271_11349</name>
</gene>
<dbReference type="Pfam" id="PF01694">
    <property type="entry name" value="Rhomboid"/>
    <property type="match status" value="1"/>
</dbReference>
<keyword evidence="4" id="KW-0479">Metal-binding</keyword>
<dbReference type="PANTHER" id="PTHR43731:SF14">
    <property type="entry name" value="PRESENILIN-ASSOCIATED RHOMBOID-LIKE PROTEIN, MITOCHONDRIAL"/>
    <property type="match status" value="1"/>
</dbReference>
<reference evidence="12 13" key="1">
    <citation type="submission" date="2016-10" db="EMBL/GenBank/DDBJ databases">
        <authorList>
            <person name="de Groot N.N."/>
        </authorList>
    </citation>
    <scope>NUCLEOTIDE SEQUENCE [LARGE SCALE GENOMIC DNA]</scope>
    <source>
        <strain evidence="12 13">DSM 22187</strain>
    </source>
</reference>
<evidence type="ECO:0000256" key="10">
    <source>
        <dbReference type="SAM" id="Phobius"/>
    </source>
</evidence>
<dbReference type="Pfam" id="PF01428">
    <property type="entry name" value="zf-AN1"/>
    <property type="match status" value="1"/>
</dbReference>
<dbReference type="PROSITE" id="PS51039">
    <property type="entry name" value="ZF_AN1"/>
    <property type="match status" value="1"/>
</dbReference>
<evidence type="ECO:0000256" key="7">
    <source>
        <dbReference type="ARBA" id="ARBA00022833"/>
    </source>
</evidence>
<sequence>MAKCDACGADENMPYQCRRCGQTFCAAHRLPENHDCPGLDDWDDPSGVFDSGFDDSVESGGRTSKARGMVDKLTGTGGPLSYFRGNMAYTLLGLMWITFLLQLIVNVLFGPAVFTAVFTLSPAHPEYLWTWITSIFSHGGLYHLAANSIALFFFGPIVERYTGSKKFLLLFLGAGMAAGLGHVGVALLTGDYTPVLGASGAVFAILGVLTILNPDMKVLLFFVLPIPLYILTFGFAAISVLFLIDPSAAGTVGMGDVAHFAHLVGLVIGLWYGRKLKGEVRVPNQLQFGGRGGGGRRRF</sequence>
<evidence type="ECO:0000256" key="1">
    <source>
        <dbReference type="ARBA" id="ARBA00004141"/>
    </source>
</evidence>
<dbReference type="EMBL" id="FNYR01000013">
    <property type="protein sequence ID" value="SEI95339.1"/>
    <property type="molecule type" value="Genomic_DNA"/>
</dbReference>
<proteinExistence type="inferred from homology"/>
<evidence type="ECO:0000256" key="3">
    <source>
        <dbReference type="ARBA" id="ARBA00022692"/>
    </source>
</evidence>
<dbReference type="SMART" id="SM00154">
    <property type="entry name" value="ZnF_AN1"/>
    <property type="match status" value="1"/>
</dbReference>
<dbReference type="GO" id="GO:0004252">
    <property type="term" value="F:serine-type endopeptidase activity"/>
    <property type="evidence" value="ECO:0007669"/>
    <property type="project" value="InterPro"/>
</dbReference>